<keyword evidence="3" id="KW-0862">Zinc</keyword>
<dbReference type="Proteomes" id="UP000694397">
    <property type="component" value="Chromosome 21"/>
</dbReference>
<feature type="domain" description="C2H2-type" evidence="6">
    <location>
        <begin position="52"/>
        <end position="79"/>
    </location>
</feature>
<dbReference type="Gene3D" id="3.30.160.60">
    <property type="entry name" value="Classic Zinc Finger"/>
    <property type="match status" value="3"/>
</dbReference>
<dbReference type="OrthoDB" id="10066279at2759"/>
<evidence type="ECO:0000256" key="4">
    <source>
        <dbReference type="PROSITE-ProRule" id="PRU00042"/>
    </source>
</evidence>
<dbReference type="InterPro" id="IPR041661">
    <property type="entry name" value="ZN622/Rei1/Reh1_Znf-C2H2"/>
</dbReference>
<dbReference type="GeneTree" id="ENSGT00390000008140"/>
<evidence type="ECO:0000313" key="7">
    <source>
        <dbReference type="Ensembl" id="ENSSFOP00015045924.1"/>
    </source>
</evidence>
<dbReference type="Pfam" id="PF12756">
    <property type="entry name" value="zf-C2H2_2"/>
    <property type="match status" value="1"/>
</dbReference>
<evidence type="ECO:0000259" key="6">
    <source>
        <dbReference type="PROSITE" id="PS50157"/>
    </source>
</evidence>
<feature type="domain" description="C2H2-type" evidence="6">
    <location>
        <begin position="341"/>
        <end position="364"/>
    </location>
</feature>
<feature type="domain" description="C2H2-type" evidence="6">
    <location>
        <begin position="398"/>
        <end position="425"/>
    </location>
</feature>
<feature type="region of interest" description="Disordered" evidence="5">
    <location>
        <begin position="133"/>
        <end position="208"/>
    </location>
</feature>
<protein>
    <submittedName>
        <fullName evidence="7">Zinc finger protein 800a</fullName>
    </submittedName>
</protein>
<dbReference type="GO" id="GO:0008270">
    <property type="term" value="F:zinc ion binding"/>
    <property type="evidence" value="ECO:0007669"/>
    <property type="project" value="UniProtKB-KW"/>
</dbReference>
<feature type="compositionally biased region" description="Polar residues" evidence="5">
    <location>
        <begin position="133"/>
        <end position="159"/>
    </location>
</feature>
<dbReference type="Ensembl" id="ENSSFOT00015069142.1">
    <property type="protein sequence ID" value="ENSSFOP00015045924.1"/>
    <property type="gene ID" value="ENSSFOG00015032905.1"/>
</dbReference>
<reference evidence="7 8" key="1">
    <citation type="submission" date="2019-04" db="EMBL/GenBank/DDBJ databases">
        <authorList>
            <consortium name="Wellcome Sanger Institute Data Sharing"/>
        </authorList>
    </citation>
    <scope>NUCLEOTIDE SEQUENCE [LARGE SCALE GENOMIC DNA]</scope>
</reference>
<dbReference type="InterPro" id="IPR036236">
    <property type="entry name" value="Znf_C2H2_sf"/>
</dbReference>
<dbReference type="SUPFAM" id="SSF57667">
    <property type="entry name" value="beta-beta-alpha zinc fingers"/>
    <property type="match status" value="2"/>
</dbReference>
<dbReference type="SMART" id="SM00355">
    <property type="entry name" value="ZnF_C2H2"/>
    <property type="match status" value="7"/>
</dbReference>
<dbReference type="FunFam" id="3.30.160.60:FF:000065">
    <property type="entry name" value="B-cell CLL/lymphoma 6, member B"/>
    <property type="match status" value="1"/>
</dbReference>
<feature type="domain" description="C2H2-type" evidence="6">
    <location>
        <begin position="532"/>
        <end position="559"/>
    </location>
</feature>
<reference evidence="7" key="2">
    <citation type="submission" date="2025-08" db="UniProtKB">
        <authorList>
            <consortium name="Ensembl"/>
        </authorList>
    </citation>
    <scope>IDENTIFICATION</scope>
</reference>
<sequence length="574" mass="65093">ERLNMLVMPGDPPLLQKQLHTSKSGIQQIIECFRSGTAELKRILLKEVDTIFECRQCRSLFRGLPNLVTHKEFYCFTRPNETDDTCPEKQCQAVNELLKAIYPQTDMTGYTVQLEPIEGNQNAVFQTLTTEHNQNQHAEQNSSKQEPATGPVSSPNAKSLSRRHLLGPKAKGQKPSYETCVEPKSKCKTKRSKPAPSSDEEEECNKEGTTSKEEKVRISCCLCGKEFSTRRSVGHHCLKVHKKNIEELRKCTETHTVPVSLVSIVQNQSCGPLDTVGYDCSVCNKSFTTEVGMRRHFDKEHHSLPQDAGGDVATKPGKLILRKTTSATSSQQDSCPQAENRRCSMCKRTFKTEWVLSRHMRVFHKINAVKKRSSLSQRNSSSKLHKSKLELVFDLEQHYCKLCKRQFSSRANLNKHIGLHLDGNNLFIKFFPCPQCSYETRRKRDVLRHLSVVHKKPSHYLEKVTARLDSQVIKKPASVVLKLSKKRAAKQVAATSVTRSGALATRKREVITRSSSTLEATKVRVTKDLSLYTCDLCGRAFARKSHLQSHRRSHRAPSLQEQSGRRTRSKADLW</sequence>
<reference evidence="7" key="3">
    <citation type="submission" date="2025-09" db="UniProtKB">
        <authorList>
            <consortium name="Ensembl"/>
        </authorList>
    </citation>
    <scope>IDENTIFICATION</scope>
</reference>
<name>A0A8C9T8E8_SCLFO</name>
<organism evidence="7 8">
    <name type="scientific">Scleropages formosus</name>
    <name type="common">Asian bonytongue</name>
    <name type="synonym">Osteoglossum formosum</name>
    <dbReference type="NCBI Taxonomy" id="113540"/>
    <lineage>
        <taxon>Eukaryota</taxon>
        <taxon>Metazoa</taxon>
        <taxon>Chordata</taxon>
        <taxon>Craniata</taxon>
        <taxon>Vertebrata</taxon>
        <taxon>Euteleostomi</taxon>
        <taxon>Actinopterygii</taxon>
        <taxon>Neopterygii</taxon>
        <taxon>Teleostei</taxon>
        <taxon>Osteoglossocephala</taxon>
        <taxon>Osteoglossomorpha</taxon>
        <taxon>Osteoglossiformes</taxon>
        <taxon>Osteoglossidae</taxon>
        <taxon>Scleropages</taxon>
    </lineage>
</organism>
<keyword evidence="8" id="KW-1185">Reference proteome</keyword>
<keyword evidence="1" id="KW-0479">Metal-binding</keyword>
<keyword evidence="2 4" id="KW-0863">Zinc-finger</keyword>
<evidence type="ECO:0000256" key="5">
    <source>
        <dbReference type="SAM" id="MobiDB-lite"/>
    </source>
</evidence>
<evidence type="ECO:0000256" key="1">
    <source>
        <dbReference type="ARBA" id="ARBA00022723"/>
    </source>
</evidence>
<dbReference type="Pfam" id="PF00096">
    <property type="entry name" value="zf-C2H2"/>
    <property type="match status" value="2"/>
</dbReference>
<dbReference type="PANTHER" id="PTHR21020:SF0">
    <property type="entry name" value="ZINC FINGER PROTEIN 800"/>
    <property type="match status" value="1"/>
</dbReference>
<proteinExistence type="predicted"/>
<feature type="region of interest" description="Disordered" evidence="5">
    <location>
        <begin position="545"/>
        <end position="574"/>
    </location>
</feature>
<dbReference type="Pfam" id="PF13909">
    <property type="entry name" value="zf-H2C2_5"/>
    <property type="match status" value="1"/>
</dbReference>
<evidence type="ECO:0000256" key="3">
    <source>
        <dbReference type="ARBA" id="ARBA00022833"/>
    </source>
</evidence>
<evidence type="ECO:0000313" key="8">
    <source>
        <dbReference type="Proteomes" id="UP000694397"/>
    </source>
</evidence>
<dbReference type="InterPro" id="IPR013087">
    <property type="entry name" value="Znf_C2H2_type"/>
</dbReference>
<dbReference type="Pfam" id="PF12874">
    <property type="entry name" value="zf-met"/>
    <property type="match status" value="1"/>
</dbReference>
<dbReference type="PROSITE" id="PS00028">
    <property type="entry name" value="ZINC_FINGER_C2H2_1"/>
    <property type="match status" value="5"/>
</dbReference>
<dbReference type="InterPro" id="IPR039149">
    <property type="entry name" value="ZNF800"/>
</dbReference>
<accession>A0A8C9T8E8</accession>
<feature type="domain" description="C2H2-type" evidence="6">
    <location>
        <begin position="278"/>
        <end position="307"/>
    </location>
</feature>
<dbReference type="AlphaFoldDB" id="A0A8C9T8E8"/>
<feature type="compositionally biased region" description="Basic residues" evidence="5">
    <location>
        <begin position="545"/>
        <end position="555"/>
    </location>
</feature>
<dbReference type="PANTHER" id="PTHR21020">
    <property type="entry name" value="ZINC FINGER PROTEIN 800"/>
    <property type="match status" value="1"/>
</dbReference>
<gene>
    <name evidence="7" type="primary">ZNF800</name>
</gene>
<evidence type="ECO:0000256" key="2">
    <source>
        <dbReference type="ARBA" id="ARBA00022771"/>
    </source>
</evidence>
<dbReference type="PROSITE" id="PS50157">
    <property type="entry name" value="ZINC_FINGER_C2H2_2"/>
    <property type="match status" value="5"/>
</dbReference>